<feature type="compositionally biased region" description="Low complexity" evidence="1">
    <location>
        <begin position="20"/>
        <end position="30"/>
    </location>
</feature>
<sequence length="159" mass="17064">MDPSRTTSPGSSPNPHRSLGPASGTASDTTSPPPTPNNPPQAGPQVGTQISSRQRVFSARQRRPPRSQAVEWGSDSGSASDHNSQPYKSRNPAFEGIDFDPSDASQHPQAYQESPPNEEHTYARTVRLGEVVGNVDKQFGAGSITYDCDLDLSQSEDDE</sequence>
<feature type="compositionally biased region" description="Pro residues" evidence="1">
    <location>
        <begin position="31"/>
        <end position="42"/>
    </location>
</feature>
<protein>
    <submittedName>
        <fullName evidence="2">Uncharacterized protein</fullName>
    </submittedName>
</protein>
<feature type="compositionally biased region" description="Polar residues" evidence="1">
    <location>
        <begin position="46"/>
        <end position="55"/>
    </location>
</feature>
<dbReference type="AlphaFoldDB" id="A0AAV9XFY4"/>
<gene>
    <name evidence="2" type="ORF">TWF694_008711</name>
</gene>
<proteinExistence type="predicted"/>
<dbReference type="EMBL" id="JAVHJO010000005">
    <property type="protein sequence ID" value="KAK6539872.1"/>
    <property type="molecule type" value="Genomic_DNA"/>
</dbReference>
<feature type="region of interest" description="Disordered" evidence="1">
    <location>
        <begin position="1"/>
        <end position="120"/>
    </location>
</feature>
<dbReference type="Proteomes" id="UP001365542">
    <property type="component" value="Unassembled WGS sequence"/>
</dbReference>
<accession>A0AAV9XFY4</accession>
<feature type="compositionally biased region" description="Polar residues" evidence="1">
    <location>
        <begin position="1"/>
        <end position="15"/>
    </location>
</feature>
<evidence type="ECO:0000313" key="2">
    <source>
        <dbReference type="EMBL" id="KAK6539872.1"/>
    </source>
</evidence>
<feature type="compositionally biased region" description="Polar residues" evidence="1">
    <location>
        <begin position="103"/>
        <end position="115"/>
    </location>
</feature>
<evidence type="ECO:0000313" key="3">
    <source>
        <dbReference type="Proteomes" id="UP001365542"/>
    </source>
</evidence>
<reference evidence="2 3" key="1">
    <citation type="submission" date="2019-10" db="EMBL/GenBank/DDBJ databases">
        <authorList>
            <person name="Palmer J.M."/>
        </authorList>
    </citation>
    <scope>NUCLEOTIDE SEQUENCE [LARGE SCALE GENOMIC DNA]</scope>
    <source>
        <strain evidence="2 3">TWF694</strain>
    </source>
</reference>
<name>A0AAV9XFY4_9PEZI</name>
<organism evidence="2 3">
    <name type="scientific">Orbilia ellipsospora</name>
    <dbReference type="NCBI Taxonomy" id="2528407"/>
    <lineage>
        <taxon>Eukaryota</taxon>
        <taxon>Fungi</taxon>
        <taxon>Dikarya</taxon>
        <taxon>Ascomycota</taxon>
        <taxon>Pezizomycotina</taxon>
        <taxon>Orbiliomycetes</taxon>
        <taxon>Orbiliales</taxon>
        <taxon>Orbiliaceae</taxon>
        <taxon>Orbilia</taxon>
    </lineage>
</organism>
<keyword evidence="3" id="KW-1185">Reference proteome</keyword>
<feature type="compositionally biased region" description="Polar residues" evidence="1">
    <location>
        <begin position="75"/>
        <end position="88"/>
    </location>
</feature>
<comment type="caution">
    <text evidence="2">The sequence shown here is derived from an EMBL/GenBank/DDBJ whole genome shotgun (WGS) entry which is preliminary data.</text>
</comment>
<evidence type="ECO:0000256" key="1">
    <source>
        <dbReference type="SAM" id="MobiDB-lite"/>
    </source>
</evidence>